<evidence type="ECO:0000256" key="2">
    <source>
        <dbReference type="ARBA" id="ARBA00022676"/>
    </source>
</evidence>
<reference evidence="5 6" key="1">
    <citation type="submission" date="2013-04" db="EMBL/GenBank/DDBJ databases">
        <title>Zunongwangia sp. 22II14-10F7 Genome Sequencing.</title>
        <authorList>
            <person name="Lai Q."/>
            <person name="Shao Z."/>
        </authorList>
    </citation>
    <scope>NUCLEOTIDE SEQUENCE [LARGE SCALE GENOMIC DNA]</scope>
    <source>
        <strain evidence="5 6">22II14-10F7</strain>
    </source>
</reference>
<proteinExistence type="inferred from homology"/>
<evidence type="ECO:0000313" key="5">
    <source>
        <dbReference type="EMBL" id="ORL47427.1"/>
    </source>
</evidence>
<gene>
    <name evidence="5" type="ORF">IIF7_01660</name>
</gene>
<accession>A0A1Y1T8N3</accession>
<comment type="similarity">
    <text evidence="1">Belongs to the glycosyltransferase 10 family.</text>
</comment>
<dbReference type="SUPFAM" id="SSF53756">
    <property type="entry name" value="UDP-Glycosyltransferase/glycogen phosphorylase"/>
    <property type="match status" value="1"/>
</dbReference>
<dbReference type="AlphaFoldDB" id="A0A1Y1T8N3"/>
<evidence type="ECO:0000256" key="3">
    <source>
        <dbReference type="ARBA" id="ARBA00022679"/>
    </source>
</evidence>
<evidence type="ECO:0000259" key="4">
    <source>
        <dbReference type="Pfam" id="PF00852"/>
    </source>
</evidence>
<keyword evidence="6" id="KW-1185">Reference proteome</keyword>
<dbReference type="InterPro" id="IPR055270">
    <property type="entry name" value="Glyco_tran_10_C"/>
</dbReference>
<dbReference type="EMBL" id="ARYN01000001">
    <property type="protein sequence ID" value="ORL47427.1"/>
    <property type="molecule type" value="Genomic_DNA"/>
</dbReference>
<dbReference type="PANTHER" id="PTHR11929:SF194">
    <property type="entry name" value="ALPHA-(1,3)-FUCOSYLTRANSFERASE 10"/>
    <property type="match status" value="1"/>
</dbReference>
<comment type="caution">
    <text evidence="5">The sequence shown here is derived from an EMBL/GenBank/DDBJ whole genome shotgun (WGS) entry which is preliminary data.</text>
</comment>
<protein>
    <submittedName>
        <fullName evidence="5">Glycosyl transferase family protein</fullName>
    </submittedName>
</protein>
<dbReference type="InterPro" id="IPR038577">
    <property type="entry name" value="GT10-like_C_sf"/>
</dbReference>
<dbReference type="Gene3D" id="3.40.50.11660">
    <property type="entry name" value="Glycosyl transferase family 10, C-terminal domain"/>
    <property type="match status" value="1"/>
</dbReference>
<evidence type="ECO:0000256" key="1">
    <source>
        <dbReference type="ARBA" id="ARBA00008919"/>
    </source>
</evidence>
<dbReference type="OrthoDB" id="9791032at2"/>
<dbReference type="Pfam" id="PF00852">
    <property type="entry name" value="Glyco_transf_10"/>
    <property type="match status" value="1"/>
</dbReference>
<keyword evidence="2" id="KW-0328">Glycosyltransferase</keyword>
<dbReference type="GO" id="GO:0016020">
    <property type="term" value="C:membrane"/>
    <property type="evidence" value="ECO:0007669"/>
    <property type="project" value="InterPro"/>
</dbReference>
<keyword evidence="3 5" id="KW-0808">Transferase</keyword>
<dbReference type="Proteomes" id="UP000192746">
    <property type="component" value="Unassembled WGS sequence"/>
</dbReference>
<feature type="domain" description="Fucosyltransferase C-terminal" evidence="4">
    <location>
        <begin position="189"/>
        <end position="271"/>
    </location>
</feature>
<dbReference type="GO" id="GO:0046920">
    <property type="term" value="F:alpha-(1-&gt;3)-fucosyltransferase activity"/>
    <property type="evidence" value="ECO:0007669"/>
    <property type="project" value="TreeGrafter"/>
</dbReference>
<dbReference type="RefSeq" id="WP_084839915.1">
    <property type="nucleotide sequence ID" value="NZ_ARYN01000001.1"/>
</dbReference>
<organism evidence="5 6">
    <name type="scientific">Zunongwangia atlantica 22II14-10F7</name>
    <dbReference type="NCBI Taxonomy" id="1185767"/>
    <lineage>
        <taxon>Bacteria</taxon>
        <taxon>Pseudomonadati</taxon>
        <taxon>Bacteroidota</taxon>
        <taxon>Flavobacteriia</taxon>
        <taxon>Flavobacteriales</taxon>
        <taxon>Flavobacteriaceae</taxon>
        <taxon>Zunongwangia</taxon>
    </lineage>
</organism>
<name>A0A1Y1T8N3_9FLAO</name>
<evidence type="ECO:0000313" key="6">
    <source>
        <dbReference type="Proteomes" id="UP000192746"/>
    </source>
</evidence>
<dbReference type="STRING" id="1185767.IIF7_01660"/>
<dbReference type="PANTHER" id="PTHR11929">
    <property type="entry name" value="ALPHA- 1,3 -FUCOSYLTRANSFERASE"/>
    <property type="match status" value="1"/>
</dbReference>
<dbReference type="InterPro" id="IPR001503">
    <property type="entry name" value="Glyco_trans_10"/>
</dbReference>
<sequence length="317" mass="37813">MIKVYKLDSLKYTPFDENFILNDYLFLNKSLKFVEQPKEAEIIITSSEKHILRNPDLVIRNKKFLIWTNEPRVSTKQKSFRLFHLFSKIHVMNVYTKSVFVNQVTYQKKRFQNSLPLNPKANLNKNKECVALMSFYEGGKHSKLIINSKNVDLIKLRSEIALFGYKHGFLEIYGKGWPNGISKEDSRNKNWVERKKEILSKYRFNLCFENTIAENYITEKIWDSIENYCLPIYYAGEDNSIYKIFPKNSFVDYAEFNTPEELFHYLKKISDIEYKSRLEKCIFVYNNFIEKPKSFWKETKSTQLNMIIDKCKFIVSN</sequence>